<evidence type="ECO:0000313" key="2">
    <source>
        <dbReference type="EMBL" id="PWN57001.1"/>
    </source>
</evidence>
<name>A0A363UNJ5_9GAMM</name>
<protein>
    <recommendedName>
        <fullName evidence="4">EfeO-type cupredoxin-like domain-containing protein</fullName>
    </recommendedName>
</protein>
<comment type="caution">
    <text evidence="2">The sequence shown here is derived from an EMBL/GenBank/DDBJ whole genome shotgun (WGS) entry which is preliminary data.</text>
</comment>
<feature type="region of interest" description="Disordered" evidence="1">
    <location>
        <begin position="29"/>
        <end position="65"/>
    </location>
</feature>
<evidence type="ECO:0000313" key="3">
    <source>
        <dbReference type="Proteomes" id="UP000251800"/>
    </source>
</evidence>
<dbReference type="RefSeq" id="WP_109719082.1">
    <property type="nucleotide sequence ID" value="NZ_QEQK01000003.1"/>
</dbReference>
<dbReference type="AlphaFoldDB" id="A0A363UNJ5"/>
<reference evidence="2 3" key="1">
    <citation type="submission" date="2018-05" db="EMBL/GenBank/DDBJ databases">
        <title>Abyssibacter profundi OUC007T gen. nov., sp. nov, a marine bacterium isolated from seawater of the Mariana Trench.</title>
        <authorList>
            <person name="Zhou S."/>
        </authorList>
    </citation>
    <scope>NUCLEOTIDE SEQUENCE [LARGE SCALE GENOMIC DNA]</scope>
    <source>
        <strain evidence="2 3">OUC007</strain>
    </source>
</reference>
<dbReference type="OrthoDB" id="6717945at2"/>
<feature type="compositionally biased region" description="Pro residues" evidence="1">
    <location>
        <begin position="38"/>
        <end position="55"/>
    </location>
</feature>
<evidence type="ECO:0000256" key="1">
    <source>
        <dbReference type="SAM" id="MobiDB-lite"/>
    </source>
</evidence>
<dbReference type="EMBL" id="QEQK01000003">
    <property type="protein sequence ID" value="PWN57001.1"/>
    <property type="molecule type" value="Genomic_DNA"/>
</dbReference>
<proteinExistence type="predicted"/>
<accession>A0A363UNJ5</accession>
<dbReference type="InterPro" id="IPR008972">
    <property type="entry name" value="Cupredoxin"/>
</dbReference>
<evidence type="ECO:0008006" key="4">
    <source>
        <dbReference type="Google" id="ProtNLM"/>
    </source>
</evidence>
<organism evidence="2 3">
    <name type="scientific">Abyssibacter profundi</name>
    <dbReference type="NCBI Taxonomy" id="2182787"/>
    <lineage>
        <taxon>Bacteria</taxon>
        <taxon>Pseudomonadati</taxon>
        <taxon>Pseudomonadota</taxon>
        <taxon>Gammaproteobacteria</taxon>
        <taxon>Chromatiales</taxon>
        <taxon>Oceanococcaceae</taxon>
        <taxon>Abyssibacter</taxon>
    </lineage>
</organism>
<dbReference type="Gene3D" id="2.60.40.420">
    <property type="entry name" value="Cupredoxins - blue copper proteins"/>
    <property type="match status" value="1"/>
</dbReference>
<sequence length="155" mass="16104">MNKLSLALAIIGVVLLSALFVLLRPSAPAGPQTGGAAAPPPAARSPEPPAPPSTEEPPAQRQAATPIRLVIRDGHLVEGPATVQVAQGAEITLELASDSEGEWHLHGYDIHAELRAQAPTRVTLKAEHAGRFEHELHGSGAHGALGVIEVYPATQ</sequence>
<gene>
    <name evidence="2" type="ORF">DEH80_03415</name>
</gene>
<dbReference type="Proteomes" id="UP000251800">
    <property type="component" value="Unassembled WGS sequence"/>
</dbReference>
<keyword evidence="3" id="KW-1185">Reference proteome</keyword>